<feature type="active site" description="Nucleophile" evidence="10">
    <location>
        <position position="82"/>
    </location>
</feature>
<dbReference type="PANTHER" id="PTHR42701">
    <property type="entry name" value="IMIDAZOLE GLYCEROL PHOSPHATE SYNTHASE SUBUNIT HISH"/>
    <property type="match status" value="1"/>
</dbReference>
<organism evidence="12 13">
    <name type="scientific">Pseudomonas maioricensis</name>
    <dbReference type="NCBI Taxonomy" id="1766623"/>
    <lineage>
        <taxon>Bacteria</taxon>
        <taxon>Pseudomonadati</taxon>
        <taxon>Pseudomonadota</taxon>
        <taxon>Gammaproteobacteria</taxon>
        <taxon>Pseudomonadales</taxon>
        <taxon>Pseudomonadaceae</taxon>
        <taxon>Pseudomonas</taxon>
    </lineage>
</organism>
<dbReference type="SUPFAM" id="SSF52317">
    <property type="entry name" value="Class I glutamine amidotransferase-like"/>
    <property type="match status" value="1"/>
</dbReference>
<dbReference type="EC" id="4.3.2.10" evidence="10"/>
<keyword evidence="5 10" id="KW-0315">Glutamine amidotransferase</keyword>
<evidence type="ECO:0000256" key="6">
    <source>
        <dbReference type="ARBA" id="ARBA00023102"/>
    </source>
</evidence>
<comment type="subunit">
    <text evidence="2 10">Heterodimer of HisH and HisF.</text>
</comment>
<dbReference type="PROSITE" id="PS51274">
    <property type="entry name" value="GATASE_COBBQ"/>
    <property type="match status" value="1"/>
</dbReference>
<comment type="catalytic activity">
    <reaction evidence="8 10">
        <text>5-[(5-phospho-1-deoxy-D-ribulos-1-ylimino)methylamino]-1-(5-phospho-beta-D-ribosyl)imidazole-4-carboxamide + L-glutamine = D-erythro-1-(imidazol-4-yl)glycerol 3-phosphate + 5-amino-1-(5-phospho-beta-D-ribosyl)imidazole-4-carboxamide + L-glutamate + H(+)</text>
        <dbReference type="Rhea" id="RHEA:24793"/>
        <dbReference type="ChEBI" id="CHEBI:15378"/>
        <dbReference type="ChEBI" id="CHEBI:29985"/>
        <dbReference type="ChEBI" id="CHEBI:58278"/>
        <dbReference type="ChEBI" id="CHEBI:58359"/>
        <dbReference type="ChEBI" id="CHEBI:58475"/>
        <dbReference type="ChEBI" id="CHEBI:58525"/>
        <dbReference type="EC" id="4.3.2.10"/>
    </reaction>
</comment>
<feature type="active site" evidence="10">
    <location>
        <position position="199"/>
    </location>
</feature>
<evidence type="ECO:0000256" key="8">
    <source>
        <dbReference type="ARBA" id="ARBA00047838"/>
    </source>
</evidence>
<sequence>MSNVISLVDYGVGNLLSVRRALEHCGAQVELVTTPEQLACAGKVLLPGVGAYANAMAILSEHGLADGLRDFSRTGNPLLGICLGMQLLLDSSTEFGFVEGLGLIPGSVLPIPRKGVSGESVKVPNIGWRDLQPASGRDGWNDTLLHGTQRENNAVYFVHSFMAVPDSDEHRVADCMYGGAPVAAVIENGNVWGAQFHPEKSGKVGLSMLQTFVNLR</sequence>
<evidence type="ECO:0000256" key="1">
    <source>
        <dbReference type="ARBA" id="ARBA00005091"/>
    </source>
</evidence>
<dbReference type="EC" id="3.5.1.2" evidence="10"/>
<dbReference type="PIRSF" id="PIRSF000495">
    <property type="entry name" value="Amidotransf_hisH"/>
    <property type="match status" value="1"/>
</dbReference>
<evidence type="ECO:0000256" key="4">
    <source>
        <dbReference type="ARBA" id="ARBA00022801"/>
    </source>
</evidence>
<comment type="subcellular location">
    <subcellularLocation>
        <location evidence="10">Cytoplasm</location>
    </subcellularLocation>
</comment>
<comment type="caution">
    <text evidence="12">The sequence shown here is derived from an EMBL/GenBank/DDBJ whole genome shotgun (WGS) entry which is preliminary data.</text>
</comment>
<keyword evidence="4 10" id="KW-0378">Hydrolase</keyword>
<evidence type="ECO:0000256" key="9">
    <source>
        <dbReference type="ARBA" id="ARBA00049534"/>
    </source>
</evidence>
<dbReference type="Pfam" id="PF00117">
    <property type="entry name" value="GATase"/>
    <property type="match status" value="1"/>
</dbReference>
<dbReference type="HAMAP" id="MF_00278">
    <property type="entry name" value="HisH"/>
    <property type="match status" value="1"/>
</dbReference>
<evidence type="ECO:0000259" key="11">
    <source>
        <dbReference type="Pfam" id="PF00117"/>
    </source>
</evidence>
<proteinExistence type="inferred from homology"/>
<evidence type="ECO:0000256" key="5">
    <source>
        <dbReference type="ARBA" id="ARBA00022962"/>
    </source>
</evidence>
<gene>
    <name evidence="10" type="primary">hisH</name>
    <name evidence="12" type="ORF">AUC61_12620</name>
</gene>
<name>A0ABS9ZJI6_9PSED</name>
<protein>
    <recommendedName>
        <fullName evidence="10">Imidazole glycerol phosphate synthase subunit HisH</fullName>
        <ecNumber evidence="10">4.3.2.10</ecNumber>
    </recommendedName>
    <alternativeName>
        <fullName evidence="10">IGP synthase glutaminase subunit</fullName>
        <ecNumber evidence="10">3.5.1.2</ecNumber>
    </alternativeName>
    <alternativeName>
        <fullName evidence="10">IGP synthase subunit HisH</fullName>
    </alternativeName>
    <alternativeName>
        <fullName evidence="10">ImGP synthase subunit HisH</fullName>
        <shortName evidence="10">IGPS subunit HisH</shortName>
    </alternativeName>
</protein>
<comment type="function">
    <text evidence="10">IGPS catalyzes the conversion of PRFAR and glutamine to IGP, AICAR and glutamate. The HisH subunit catalyzes the hydrolysis of glutamine to glutamate and ammonia as part of the synthesis of IGP and AICAR. The resulting ammonia molecule is channeled to the active site of HisF.</text>
</comment>
<evidence type="ECO:0000256" key="10">
    <source>
        <dbReference type="HAMAP-Rule" id="MF_00278"/>
    </source>
</evidence>
<dbReference type="RefSeq" id="WP_243246564.1">
    <property type="nucleotide sequence ID" value="NZ_LOHG01000007.1"/>
</dbReference>
<comment type="catalytic activity">
    <reaction evidence="9 10">
        <text>L-glutamine + H2O = L-glutamate + NH4(+)</text>
        <dbReference type="Rhea" id="RHEA:15889"/>
        <dbReference type="ChEBI" id="CHEBI:15377"/>
        <dbReference type="ChEBI" id="CHEBI:28938"/>
        <dbReference type="ChEBI" id="CHEBI:29985"/>
        <dbReference type="ChEBI" id="CHEBI:58359"/>
        <dbReference type="EC" id="3.5.1.2"/>
    </reaction>
</comment>
<keyword evidence="7 10" id="KW-0456">Lyase</keyword>
<accession>A0ABS9ZJI6</accession>
<evidence type="ECO:0000313" key="12">
    <source>
        <dbReference type="EMBL" id="MCI8210382.1"/>
    </source>
</evidence>
<keyword evidence="3 10" id="KW-0028">Amino-acid biosynthesis</keyword>
<dbReference type="InterPro" id="IPR010139">
    <property type="entry name" value="Imidazole-glycPsynth_HisH"/>
</dbReference>
<dbReference type="InterPro" id="IPR017926">
    <property type="entry name" value="GATASE"/>
</dbReference>
<dbReference type="CDD" id="cd01748">
    <property type="entry name" value="GATase1_IGP_Synthase"/>
    <property type="match status" value="1"/>
</dbReference>
<keyword evidence="10" id="KW-0963">Cytoplasm</keyword>
<feature type="active site" evidence="10">
    <location>
        <position position="197"/>
    </location>
</feature>
<dbReference type="EMBL" id="LOHG01000007">
    <property type="protein sequence ID" value="MCI8210382.1"/>
    <property type="molecule type" value="Genomic_DNA"/>
</dbReference>
<dbReference type="Proteomes" id="UP001320513">
    <property type="component" value="Unassembled WGS sequence"/>
</dbReference>
<evidence type="ECO:0000256" key="3">
    <source>
        <dbReference type="ARBA" id="ARBA00022605"/>
    </source>
</evidence>
<keyword evidence="6 10" id="KW-0368">Histidine biosynthesis</keyword>
<evidence type="ECO:0000313" key="13">
    <source>
        <dbReference type="Proteomes" id="UP001320513"/>
    </source>
</evidence>
<evidence type="ECO:0000256" key="2">
    <source>
        <dbReference type="ARBA" id="ARBA00011152"/>
    </source>
</evidence>
<dbReference type="InterPro" id="IPR029062">
    <property type="entry name" value="Class_I_gatase-like"/>
</dbReference>
<dbReference type="PANTHER" id="PTHR42701:SF1">
    <property type="entry name" value="IMIDAZOLE GLYCEROL PHOSPHATE SYNTHASE SUBUNIT HISH"/>
    <property type="match status" value="1"/>
</dbReference>
<keyword evidence="13" id="KW-1185">Reference proteome</keyword>
<feature type="domain" description="Glutamine amidotransferase" evidence="11">
    <location>
        <begin position="7"/>
        <end position="212"/>
    </location>
</feature>
<comment type="pathway">
    <text evidence="1 10">Amino-acid biosynthesis; L-histidine biosynthesis; L-histidine from 5-phospho-alpha-D-ribose 1-diphosphate: step 5/9.</text>
</comment>
<dbReference type="NCBIfam" id="TIGR01855">
    <property type="entry name" value="IMP_synth_hisH"/>
    <property type="match status" value="1"/>
</dbReference>
<evidence type="ECO:0000256" key="7">
    <source>
        <dbReference type="ARBA" id="ARBA00023239"/>
    </source>
</evidence>
<dbReference type="Gene3D" id="3.40.50.880">
    <property type="match status" value="1"/>
</dbReference>
<dbReference type="PROSITE" id="PS51273">
    <property type="entry name" value="GATASE_TYPE_1"/>
    <property type="match status" value="1"/>
</dbReference>
<reference evidence="12 13" key="1">
    <citation type="submission" date="2015-12" db="EMBL/GenBank/DDBJ databases">
        <title>Phylogenomics in the description of a new species in the Pseudomonas syringae group.</title>
        <authorList>
            <person name="Busquets A."/>
            <person name="Gomila M."/>
            <person name="Beiki F."/>
            <person name="Rahimian H."/>
            <person name="Mulet M."/>
            <person name="Sanchez D."/>
            <person name="Garcia-Valdes E."/>
            <person name="Lalucat J."/>
        </authorList>
    </citation>
    <scope>NUCLEOTIDE SEQUENCE [LARGE SCALE GENOMIC DNA]</scope>
    <source>
        <strain evidence="12 13">S25</strain>
    </source>
</reference>